<dbReference type="NCBIfam" id="TIGR00912">
    <property type="entry name" value="2A0309"/>
    <property type="match status" value="1"/>
</dbReference>
<feature type="transmembrane region" description="Helical" evidence="8">
    <location>
        <begin position="269"/>
        <end position="297"/>
    </location>
</feature>
<dbReference type="GO" id="GO:0016020">
    <property type="term" value="C:membrane"/>
    <property type="evidence" value="ECO:0007669"/>
    <property type="project" value="UniProtKB-SubCell"/>
</dbReference>
<protein>
    <submittedName>
        <fullName evidence="9">Uncharacterized protein</fullName>
    </submittedName>
</protein>
<dbReference type="PANTHER" id="PTHR34975:SF2">
    <property type="entry name" value="SPORE GERMINATION PROTEIN A2"/>
    <property type="match status" value="1"/>
</dbReference>
<evidence type="ECO:0000313" key="10">
    <source>
        <dbReference type="Proteomes" id="UP000248066"/>
    </source>
</evidence>
<gene>
    <name evidence="9" type="ORF">CR205_09215</name>
</gene>
<keyword evidence="4" id="KW-0309">Germination</keyword>
<feature type="transmembrane region" description="Helical" evidence="8">
    <location>
        <begin position="141"/>
        <end position="162"/>
    </location>
</feature>
<comment type="caution">
    <text evidence="9">The sequence shown here is derived from an EMBL/GenBank/DDBJ whole genome shotgun (WGS) entry which is preliminary data.</text>
</comment>
<comment type="subcellular location">
    <subcellularLocation>
        <location evidence="1">Membrane</location>
        <topology evidence="1">Multi-pass membrane protein</topology>
    </subcellularLocation>
</comment>
<feature type="transmembrane region" description="Helical" evidence="8">
    <location>
        <begin position="334"/>
        <end position="355"/>
    </location>
</feature>
<feature type="transmembrane region" description="Helical" evidence="8">
    <location>
        <begin position="40"/>
        <end position="61"/>
    </location>
</feature>
<evidence type="ECO:0000256" key="8">
    <source>
        <dbReference type="SAM" id="Phobius"/>
    </source>
</evidence>
<keyword evidence="5 8" id="KW-0812">Transmembrane</keyword>
<reference evidence="9 10" key="1">
    <citation type="submission" date="2017-10" db="EMBL/GenBank/DDBJ databases">
        <title>Bacillus sp. nov., a halophilic bacterium isolated from a Yangshapao Lake.</title>
        <authorList>
            <person name="Wang H."/>
        </authorList>
    </citation>
    <scope>NUCLEOTIDE SEQUENCE [LARGE SCALE GENOMIC DNA]</scope>
    <source>
        <strain evidence="9 10">YSP-3</strain>
    </source>
</reference>
<evidence type="ECO:0000256" key="7">
    <source>
        <dbReference type="ARBA" id="ARBA00023136"/>
    </source>
</evidence>
<feature type="transmembrane region" description="Helical" evidence="8">
    <location>
        <begin position="182"/>
        <end position="206"/>
    </location>
</feature>
<dbReference type="AlphaFoldDB" id="A0A2W0HMD4"/>
<evidence type="ECO:0000256" key="6">
    <source>
        <dbReference type="ARBA" id="ARBA00022989"/>
    </source>
</evidence>
<feature type="transmembrane region" description="Helical" evidence="8">
    <location>
        <begin position="12"/>
        <end position="34"/>
    </location>
</feature>
<evidence type="ECO:0000256" key="1">
    <source>
        <dbReference type="ARBA" id="ARBA00004141"/>
    </source>
</evidence>
<comment type="similarity">
    <text evidence="2">Belongs to the amino acid-polyamine-organocation (APC) superfamily. Spore germination protein (SGP) (TC 2.A.3.9) family.</text>
</comment>
<dbReference type="Pfam" id="PF03845">
    <property type="entry name" value="Spore_permease"/>
    <property type="match status" value="1"/>
</dbReference>
<feature type="transmembrane region" description="Helical" evidence="8">
    <location>
        <begin position="227"/>
        <end position="249"/>
    </location>
</feature>
<dbReference type="Proteomes" id="UP000248066">
    <property type="component" value="Unassembled WGS sequence"/>
</dbReference>
<evidence type="ECO:0000313" key="9">
    <source>
        <dbReference type="EMBL" id="PYZ98735.1"/>
    </source>
</evidence>
<evidence type="ECO:0000256" key="4">
    <source>
        <dbReference type="ARBA" id="ARBA00022544"/>
    </source>
</evidence>
<evidence type="ECO:0000256" key="5">
    <source>
        <dbReference type="ARBA" id="ARBA00022692"/>
    </source>
</evidence>
<evidence type="ECO:0000256" key="2">
    <source>
        <dbReference type="ARBA" id="ARBA00007998"/>
    </source>
</evidence>
<feature type="transmembrane region" description="Helical" evidence="8">
    <location>
        <begin position="81"/>
        <end position="105"/>
    </location>
</feature>
<keyword evidence="6 8" id="KW-1133">Transmembrane helix</keyword>
<dbReference type="OrthoDB" id="2446105at2"/>
<accession>A0A2W0HMD4</accession>
<feature type="transmembrane region" description="Helical" evidence="8">
    <location>
        <begin position="306"/>
        <end position="322"/>
    </location>
</feature>
<evidence type="ECO:0000256" key="3">
    <source>
        <dbReference type="ARBA" id="ARBA00022448"/>
    </source>
</evidence>
<dbReference type="InterPro" id="IPR004761">
    <property type="entry name" value="Spore_GerAB"/>
</dbReference>
<dbReference type="EMBL" id="PDOF01000001">
    <property type="protein sequence ID" value="PYZ98735.1"/>
    <property type="molecule type" value="Genomic_DNA"/>
</dbReference>
<dbReference type="GO" id="GO:0009847">
    <property type="term" value="P:spore germination"/>
    <property type="evidence" value="ECO:0007669"/>
    <property type="project" value="InterPro"/>
</dbReference>
<organism evidence="9 10">
    <name type="scientific">Alteribacter lacisalsi</name>
    <dbReference type="NCBI Taxonomy" id="2045244"/>
    <lineage>
        <taxon>Bacteria</taxon>
        <taxon>Bacillati</taxon>
        <taxon>Bacillota</taxon>
        <taxon>Bacilli</taxon>
        <taxon>Bacillales</taxon>
        <taxon>Bacillaceae</taxon>
        <taxon>Alteribacter</taxon>
    </lineage>
</organism>
<name>A0A2W0HMD4_9BACI</name>
<dbReference type="PANTHER" id="PTHR34975">
    <property type="entry name" value="SPORE GERMINATION PROTEIN A2"/>
    <property type="match status" value="1"/>
</dbReference>
<keyword evidence="7 8" id="KW-0472">Membrane</keyword>
<dbReference type="RefSeq" id="WP_110518845.1">
    <property type="nucleotide sequence ID" value="NZ_PDOF01000001.1"/>
</dbReference>
<proteinExistence type="inferred from homology"/>
<feature type="transmembrane region" description="Helical" evidence="8">
    <location>
        <begin position="117"/>
        <end position="134"/>
    </location>
</feature>
<sequence length="372" mass="41789">MNVKMKISNPQLFFFIVQTQIGVGILSLSFSVYHEAQWDGWISVFAAGIVIQIVILLLYALTSRYPEHIFFHAVQLIAGRLAGNLITVAYSLYFLSVAILILIVYKHIIITWLFPHTPGWVIQLLLVTCAWYLCREKLHIIVRFYVFVSVFFLLVVGALVFAIPDLNPLYILPIGHSGIGSIFKGIFAATQAMLGFGVFIYIVPYVETKKKTDILRTATFANLFTTTFYGLTVLITMMFFSPAELALVPEPLLYMFKTFSTPIIDRMDLIFLAIWIVSVTTSLMTYVYLASLSGVYLLKGVTRKKLTLWVAGTVFVISMGPTNELTITKYAEGIDNFSIIMVLLIPLMLYIISLIRGKPSKGGTKHETARSS</sequence>
<dbReference type="Gene3D" id="1.20.1740.10">
    <property type="entry name" value="Amino acid/polyamine transporter I"/>
    <property type="match status" value="1"/>
</dbReference>
<keyword evidence="3" id="KW-0813">Transport</keyword>
<keyword evidence="10" id="KW-1185">Reference proteome</keyword>